<protein>
    <recommendedName>
        <fullName evidence="2">Integrase zinc-binding domain-containing protein</fullName>
    </recommendedName>
</protein>
<dbReference type="Pfam" id="PF17921">
    <property type="entry name" value="Integrase_H2C2"/>
    <property type="match status" value="1"/>
</dbReference>
<dbReference type="InterPro" id="IPR050951">
    <property type="entry name" value="Retrovirus_Pol_polyprotein"/>
</dbReference>
<accession>A0ABD1YZL0</accession>
<reference evidence="3 4" key="1">
    <citation type="submission" date="2024-09" db="EMBL/GenBank/DDBJ databases">
        <title>Chromosome-scale assembly of Riccia fluitans.</title>
        <authorList>
            <person name="Paukszto L."/>
            <person name="Sawicki J."/>
            <person name="Karawczyk K."/>
            <person name="Piernik-Szablinska J."/>
            <person name="Szczecinska M."/>
            <person name="Mazdziarz M."/>
        </authorList>
    </citation>
    <scope>NUCLEOTIDE SEQUENCE [LARGE SCALE GENOMIC DNA]</scope>
    <source>
        <strain evidence="3">Rf_01</strain>
        <tissue evidence="3">Aerial parts of the thallus</tissue>
    </source>
</reference>
<dbReference type="AlphaFoldDB" id="A0ABD1YZL0"/>
<name>A0ABD1YZL0_9MARC</name>
<dbReference type="PANTHER" id="PTHR37984">
    <property type="entry name" value="PROTEIN CBG26694"/>
    <property type="match status" value="1"/>
</dbReference>
<sequence>MVLKDNVGNTYFATKPWLSLKQQRWQLEIARFDLTWVYRKGKENMSTDVLSRKVCTLVTQSLQSEFLDEIRKATETDQQAQKRSQQMAADPTMHRLHFKNGIWYFKQTCVYVPEGLLRTRVMVEHHDCALAAHSGQNKTQMRIARQFYWPTLAQDVLKYVQTWRRTSTKDLGTQSGSKTSAACPDENQGTASDEESQAREPPRWIVSDVDLFGSTLGAREVSGASGSQVPGSLAQAGIPVRSVTGGFSKNRS</sequence>
<feature type="region of interest" description="Disordered" evidence="1">
    <location>
        <begin position="168"/>
        <end position="205"/>
    </location>
</feature>
<keyword evidence="4" id="KW-1185">Reference proteome</keyword>
<feature type="region of interest" description="Disordered" evidence="1">
    <location>
        <begin position="220"/>
        <end position="252"/>
    </location>
</feature>
<evidence type="ECO:0000256" key="1">
    <source>
        <dbReference type="SAM" id="MobiDB-lite"/>
    </source>
</evidence>
<evidence type="ECO:0000313" key="4">
    <source>
        <dbReference type="Proteomes" id="UP001605036"/>
    </source>
</evidence>
<gene>
    <name evidence="3" type="ORF">R1flu_007612</name>
</gene>
<dbReference type="PANTHER" id="PTHR37984:SF5">
    <property type="entry name" value="PROTEIN NYNRIN-LIKE"/>
    <property type="match status" value="1"/>
</dbReference>
<comment type="caution">
    <text evidence="3">The sequence shown here is derived from an EMBL/GenBank/DDBJ whole genome shotgun (WGS) entry which is preliminary data.</text>
</comment>
<feature type="domain" description="Integrase zinc-binding" evidence="2">
    <location>
        <begin position="117"/>
        <end position="162"/>
    </location>
</feature>
<evidence type="ECO:0000259" key="2">
    <source>
        <dbReference type="Pfam" id="PF17921"/>
    </source>
</evidence>
<dbReference type="InterPro" id="IPR041588">
    <property type="entry name" value="Integrase_H2C2"/>
</dbReference>
<organism evidence="3 4">
    <name type="scientific">Riccia fluitans</name>
    <dbReference type="NCBI Taxonomy" id="41844"/>
    <lineage>
        <taxon>Eukaryota</taxon>
        <taxon>Viridiplantae</taxon>
        <taxon>Streptophyta</taxon>
        <taxon>Embryophyta</taxon>
        <taxon>Marchantiophyta</taxon>
        <taxon>Marchantiopsida</taxon>
        <taxon>Marchantiidae</taxon>
        <taxon>Marchantiales</taxon>
        <taxon>Ricciaceae</taxon>
        <taxon>Riccia</taxon>
    </lineage>
</organism>
<dbReference type="Gene3D" id="1.10.340.70">
    <property type="match status" value="1"/>
</dbReference>
<feature type="compositionally biased region" description="Polar residues" evidence="1">
    <location>
        <begin position="168"/>
        <end position="180"/>
    </location>
</feature>
<proteinExistence type="predicted"/>
<dbReference type="Proteomes" id="UP001605036">
    <property type="component" value="Unassembled WGS sequence"/>
</dbReference>
<dbReference type="EMBL" id="JBHFFA010000003">
    <property type="protein sequence ID" value="KAL2636133.1"/>
    <property type="molecule type" value="Genomic_DNA"/>
</dbReference>
<evidence type="ECO:0000313" key="3">
    <source>
        <dbReference type="EMBL" id="KAL2636133.1"/>
    </source>
</evidence>